<sequence>MRYLQTTTQQQPLLPPPPQHAASASAGHSAFLFPSSPVPFGCFPSPRSPYPLLSPSLLFSPSTAGQLGFQPFPVSPRMPVTSPRWKDLRDLLLIGGLGLGTWETNSCECLGRMDMETRQDTGHGH</sequence>
<gene>
    <name evidence="2" type="ORF">RHSIM_Rhsim06G0078500</name>
</gene>
<organism evidence="2 3">
    <name type="scientific">Rhododendron simsii</name>
    <name type="common">Sims's rhododendron</name>
    <dbReference type="NCBI Taxonomy" id="118357"/>
    <lineage>
        <taxon>Eukaryota</taxon>
        <taxon>Viridiplantae</taxon>
        <taxon>Streptophyta</taxon>
        <taxon>Embryophyta</taxon>
        <taxon>Tracheophyta</taxon>
        <taxon>Spermatophyta</taxon>
        <taxon>Magnoliopsida</taxon>
        <taxon>eudicotyledons</taxon>
        <taxon>Gunneridae</taxon>
        <taxon>Pentapetalae</taxon>
        <taxon>asterids</taxon>
        <taxon>Ericales</taxon>
        <taxon>Ericaceae</taxon>
        <taxon>Ericoideae</taxon>
        <taxon>Rhodoreae</taxon>
        <taxon>Rhododendron</taxon>
    </lineage>
</organism>
<name>A0A834GUG3_RHOSS</name>
<reference evidence="2" key="1">
    <citation type="submission" date="2019-11" db="EMBL/GenBank/DDBJ databases">
        <authorList>
            <person name="Liu Y."/>
            <person name="Hou J."/>
            <person name="Li T.-Q."/>
            <person name="Guan C.-H."/>
            <person name="Wu X."/>
            <person name="Wu H.-Z."/>
            <person name="Ling F."/>
            <person name="Zhang R."/>
            <person name="Shi X.-G."/>
            <person name="Ren J.-P."/>
            <person name="Chen E.-F."/>
            <person name="Sun J.-M."/>
        </authorList>
    </citation>
    <scope>NUCLEOTIDE SEQUENCE</scope>
    <source>
        <strain evidence="2">Adult_tree_wgs_1</strain>
        <tissue evidence="2">Leaves</tissue>
    </source>
</reference>
<feature type="compositionally biased region" description="Low complexity" evidence="1">
    <location>
        <begin position="1"/>
        <end position="12"/>
    </location>
</feature>
<dbReference type="Proteomes" id="UP000626092">
    <property type="component" value="Unassembled WGS sequence"/>
</dbReference>
<proteinExistence type="predicted"/>
<evidence type="ECO:0000256" key="1">
    <source>
        <dbReference type="SAM" id="MobiDB-lite"/>
    </source>
</evidence>
<protein>
    <submittedName>
        <fullName evidence="2">Uncharacterized protein</fullName>
    </submittedName>
</protein>
<dbReference type="PANTHER" id="PTHR33783:SF4">
    <property type="entry name" value="VQ MOTIF-CONTAINING PROTEIN 9"/>
    <property type="match status" value="1"/>
</dbReference>
<feature type="region of interest" description="Disordered" evidence="1">
    <location>
        <begin position="1"/>
        <end position="26"/>
    </location>
</feature>
<dbReference type="PANTHER" id="PTHR33783">
    <property type="entry name" value="PROTEIN HAIKU1"/>
    <property type="match status" value="1"/>
</dbReference>
<accession>A0A834GUG3</accession>
<dbReference type="AlphaFoldDB" id="A0A834GUG3"/>
<keyword evidence="3" id="KW-1185">Reference proteome</keyword>
<evidence type="ECO:0000313" key="3">
    <source>
        <dbReference type="Proteomes" id="UP000626092"/>
    </source>
</evidence>
<comment type="caution">
    <text evidence="2">The sequence shown here is derived from an EMBL/GenBank/DDBJ whole genome shotgun (WGS) entry which is preliminary data.</text>
</comment>
<evidence type="ECO:0000313" key="2">
    <source>
        <dbReference type="EMBL" id="KAF7141261.1"/>
    </source>
</evidence>
<dbReference type="EMBL" id="WJXA01000006">
    <property type="protein sequence ID" value="KAF7141261.1"/>
    <property type="molecule type" value="Genomic_DNA"/>
</dbReference>
<dbReference type="InterPro" id="IPR039612">
    <property type="entry name" value="VQ_5/9/14"/>
</dbReference>